<dbReference type="EMBL" id="AMQM01007882">
    <property type="status" value="NOT_ANNOTATED_CDS"/>
    <property type="molecule type" value="Genomic_DNA"/>
</dbReference>
<feature type="region of interest" description="Disordered" evidence="1">
    <location>
        <begin position="43"/>
        <end position="90"/>
    </location>
</feature>
<feature type="region of interest" description="Disordered" evidence="1">
    <location>
        <begin position="110"/>
        <end position="135"/>
    </location>
</feature>
<feature type="compositionally biased region" description="Low complexity" evidence="1">
    <location>
        <begin position="69"/>
        <end position="78"/>
    </location>
</feature>
<proteinExistence type="predicted"/>
<keyword evidence="4" id="KW-1185">Reference proteome</keyword>
<reference evidence="3" key="3">
    <citation type="submission" date="2015-06" db="UniProtKB">
        <authorList>
            <consortium name="EnsemblMetazoa"/>
        </authorList>
    </citation>
    <scope>IDENTIFICATION</scope>
</reference>
<gene>
    <name evidence="3" type="primary">20208272</name>
    <name evidence="2" type="ORF">HELRODRAFT_181938</name>
</gene>
<organism evidence="3 4">
    <name type="scientific">Helobdella robusta</name>
    <name type="common">Californian leech</name>
    <dbReference type="NCBI Taxonomy" id="6412"/>
    <lineage>
        <taxon>Eukaryota</taxon>
        <taxon>Metazoa</taxon>
        <taxon>Spiralia</taxon>
        <taxon>Lophotrochozoa</taxon>
        <taxon>Annelida</taxon>
        <taxon>Clitellata</taxon>
        <taxon>Hirudinea</taxon>
        <taxon>Rhynchobdellida</taxon>
        <taxon>Glossiphoniidae</taxon>
        <taxon>Helobdella</taxon>
    </lineage>
</organism>
<dbReference type="EnsemblMetazoa" id="HelroT181938">
    <property type="protein sequence ID" value="HelroP181938"/>
    <property type="gene ID" value="HelroG181938"/>
</dbReference>
<feature type="compositionally biased region" description="Low complexity" evidence="1">
    <location>
        <begin position="126"/>
        <end position="135"/>
    </location>
</feature>
<feature type="compositionally biased region" description="Basic and acidic residues" evidence="1">
    <location>
        <begin position="110"/>
        <end position="119"/>
    </location>
</feature>
<accession>T1FHH3</accession>
<evidence type="ECO:0000313" key="4">
    <source>
        <dbReference type="Proteomes" id="UP000015101"/>
    </source>
</evidence>
<dbReference type="KEGG" id="hro:HELRODRAFT_181938"/>
<dbReference type="GeneID" id="20208272"/>
<name>T1FHH3_HELRO</name>
<reference evidence="2 4" key="2">
    <citation type="journal article" date="2013" name="Nature">
        <title>Insights into bilaterian evolution from three spiralian genomes.</title>
        <authorList>
            <person name="Simakov O."/>
            <person name="Marletaz F."/>
            <person name="Cho S.J."/>
            <person name="Edsinger-Gonzales E."/>
            <person name="Havlak P."/>
            <person name="Hellsten U."/>
            <person name="Kuo D.H."/>
            <person name="Larsson T."/>
            <person name="Lv J."/>
            <person name="Arendt D."/>
            <person name="Savage R."/>
            <person name="Osoegawa K."/>
            <person name="de Jong P."/>
            <person name="Grimwood J."/>
            <person name="Chapman J.A."/>
            <person name="Shapiro H."/>
            <person name="Aerts A."/>
            <person name="Otillar R.P."/>
            <person name="Terry A.Y."/>
            <person name="Boore J.L."/>
            <person name="Grigoriev I.V."/>
            <person name="Lindberg D.R."/>
            <person name="Seaver E.C."/>
            <person name="Weisblat D.A."/>
            <person name="Putnam N.H."/>
            <person name="Rokhsar D.S."/>
        </authorList>
    </citation>
    <scope>NUCLEOTIDE SEQUENCE</scope>
</reference>
<evidence type="ECO:0000313" key="2">
    <source>
        <dbReference type="EMBL" id="ESN92009.1"/>
    </source>
</evidence>
<evidence type="ECO:0000313" key="3">
    <source>
        <dbReference type="EnsemblMetazoa" id="HelroP181938"/>
    </source>
</evidence>
<dbReference type="EMBL" id="KB097680">
    <property type="protein sequence ID" value="ESN92009.1"/>
    <property type="molecule type" value="Genomic_DNA"/>
</dbReference>
<dbReference type="RefSeq" id="XP_009029953.1">
    <property type="nucleotide sequence ID" value="XM_009031705.1"/>
</dbReference>
<protein>
    <submittedName>
        <fullName evidence="2 3">Uncharacterized protein</fullName>
    </submittedName>
</protein>
<dbReference type="Proteomes" id="UP000015101">
    <property type="component" value="Unassembled WGS sequence"/>
</dbReference>
<reference evidence="4" key="1">
    <citation type="submission" date="2012-12" db="EMBL/GenBank/DDBJ databases">
        <authorList>
            <person name="Hellsten U."/>
            <person name="Grimwood J."/>
            <person name="Chapman J.A."/>
            <person name="Shapiro H."/>
            <person name="Aerts A."/>
            <person name="Otillar R.P."/>
            <person name="Terry A.Y."/>
            <person name="Boore J.L."/>
            <person name="Simakov O."/>
            <person name="Marletaz F."/>
            <person name="Cho S.-J."/>
            <person name="Edsinger-Gonzales E."/>
            <person name="Havlak P."/>
            <person name="Kuo D.-H."/>
            <person name="Larsson T."/>
            <person name="Lv J."/>
            <person name="Arendt D."/>
            <person name="Savage R."/>
            <person name="Osoegawa K."/>
            <person name="de Jong P."/>
            <person name="Lindberg D.R."/>
            <person name="Seaver E.C."/>
            <person name="Weisblat D.A."/>
            <person name="Putnam N.H."/>
            <person name="Grigoriev I.V."/>
            <person name="Rokhsar D.S."/>
        </authorList>
    </citation>
    <scope>NUCLEOTIDE SEQUENCE</scope>
</reference>
<dbReference type="CTD" id="20208272"/>
<dbReference type="InParanoid" id="T1FHH3"/>
<dbReference type="AlphaFoldDB" id="T1FHH3"/>
<dbReference type="HOGENOM" id="CLU_1770105_0_0_1"/>
<sequence length="147" mass="16273">MIAIEGIPPSMYNGMETFNVSTSTTGHHAATGPGGIGLIGANNRRPMNESSHPHSNTHPHFHQNNISAQQQQLLQQQQHEATTSGGWSQKLKHRKEYTVLKKVVRVLQDNRDTDNEASQRLHRHNNNNGNGDNDAACVVASFDYPTK</sequence>
<evidence type="ECO:0000256" key="1">
    <source>
        <dbReference type="SAM" id="MobiDB-lite"/>
    </source>
</evidence>